<evidence type="ECO:0000313" key="2">
    <source>
        <dbReference type="Proteomes" id="UP000544872"/>
    </source>
</evidence>
<keyword evidence="2" id="KW-1185">Reference proteome</keyword>
<evidence type="ECO:0000313" key="1">
    <source>
        <dbReference type="EMBL" id="MBB6210550.1"/>
    </source>
</evidence>
<comment type="caution">
    <text evidence="1">The sequence shown here is derived from an EMBL/GenBank/DDBJ whole genome shotgun (WGS) entry which is preliminary data.</text>
</comment>
<gene>
    <name evidence="1" type="ORF">FHS48_001966</name>
</gene>
<organism evidence="1 2">
    <name type="scientific">Novispirillum itersonii</name>
    <name type="common">Aquaspirillum itersonii</name>
    <dbReference type="NCBI Taxonomy" id="189"/>
    <lineage>
        <taxon>Bacteria</taxon>
        <taxon>Pseudomonadati</taxon>
        <taxon>Pseudomonadota</taxon>
        <taxon>Alphaproteobacteria</taxon>
        <taxon>Rhodospirillales</taxon>
        <taxon>Novispirillaceae</taxon>
        <taxon>Novispirillum</taxon>
    </lineage>
</organism>
<dbReference type="Proteomes" id="UP000544872">
    <property type="component" value="Unassembled WGS sequence"/>
</dbReference>
<dbReference type="EMBL" id="JACIIX010000006">
    <property type="protein sequence ID" value="MBB6210550.1"/>
    <property type="molecule type" value="Genomic_DNA"/>
</dbReference>
<accession>A0A7W9ZFP0</accession>
<name>A0A7W9ZFP0_NOVIT</name>
<dbReference type="RefSeq" id="WP_184263378.1">
    <property type="nucleotide sequence ID" value="NZ_JACIIX010000006.1"/>
</dbReference>
<reference evidence="1 2" key="1">
    <citation type="submission" date="2020-08" db="EMBL/GenBank/DDBJ databases">
        <title>Genomic Encyclopedia of Type Strains, Phase IV (KMG-IV): sequencing the most valuable type-strain genomes for metagenomic binning, comparative biology and taxonomic classification.</title>
        <authorList>
            <person name="Goeker M."/>
        </authorList>
    </citation>
    <scope>NUCLEOTIDE SEQUENCE [LARGE SCALE GENOMIC DNA]</scope>
    <source>
        <strain evidence="1 2">DSM 11590</strain>
    </source>
</reference>
<proteinExistence type="predicted"/>
<dbReference type="AlphaFoldDB" id="A0A7W9ZFP0"/>
<sequence length="136" mass="14015">MVAAPLAVSATMAIAAETYVGISPAACRKVTVGSTSADVDYKPGVDVNGRAVVPAEGPGGGIDPSMGRKILDVIRIPISVDLAKRMGLGSNGTRFGSEIPLGEVTLRGNQVYLDGAPLTNTEQSQITEACRRAGFR</sequence>
<protein>
    <submittedName>
        <fullName evidence="1">Uncharacterized protein</fullName>
    </submittedName>
</protein>